<dbReference type="HAMAP" id="MF_00040">
    <property type="entry name" value="RRF"/>
    <property type="match status" value="1"/>
</dbReference>
<dbReference type="Proteomes" id="UP000284177">
    <property type="component" value="Unassembled WGS sequence"/>
</dbReference>
<organism evidence="8 9">
    <name type="scientific">Thermohalobacter berrensis</name>
    <dbReference type="NCBI Taxonomy" id="99594"/>
    <lineage>
        <taxon>Bacteria</taxon>
        <taxon>Bacillati</taxon>
        <taxon>Bacillota</taxon>
        <taxon>Tissierellia</taxon>
        <taxon>Tissierellales</taxon>
        <taxon>Thermohalobacteraceae</taxon>
        <taxon>Thermohalobacter</taxon>
    </lineage>
</organism>
<proteinExistence type="inferred from homology"/>
<evidence type="ECO:0000256" key="3">
    <source>
        <dbReference type="ARBA" id="ARBA00022490"/>
    </source>
</evidence>
<dbReference type="GO" id="GO:0043023">
    <property type="term" value="F:ribosomal large subunit binding"/>
    <property type="evidence" value="ECO:0007669"/>
    <property type="project" value="TreeGrafter"/>
</dbReference>
<dbReference type="FunFam" id="1.10.132.20:FF:000001">
    <property type="entry name" value="Ribosome-recycling factor"/>
    <property type="match status" value="1"/>
</dbReference>
<dbReference type="Gene3D" id="1.10.132.20">
    <property type="entry name" value="Ribosome-recycling factor"/>
    <property type="match status" value="1"/>
</dbReference>
<dbReference type="GO" id="GO:0006415">
    <property type="term" value="P:translational termination"/>
    <property type="evidence" value="ECO:0007669"/>
    <property type="project" value="UniProtKB-UniRule"/>
</dbReference>
<dbReference type="NCBIfam" id="TIGR00496">
    <property type="entry name" value="frr"/>
    <property type="match status" value="1"/>
</dbReference>
<keyword evidence="3 5" id="KW-0963">Cytoplasm</keyword>
<dbReference type="FunFam" id="3.30.1360.40:FF:000001">
    <property type="entry name" value="Ribosome-recycling factor"/>
    <property type="match status" value="1"/>
</dbReference>
<dbReference type="Pfam" id="PF01765">
    <property type="entry name" value="RRF"/>
    <property type="match status" value="1"/>
</dbReference>
<dbReference type="CDD" id="cd00520">
    <property type="entry name" value="RRF"/>
    <property type="match status" value="1"/>
</dbReference>
<accession>A0A419TAJ3</accession>
<keyword evidence="9" id="KW-1185">Reference proteome</keyword>
<gene>
    <name evidence="5" type="primary">frr</name>
    <name evidence="8" type="ORF">BET03_01135</name>
</gene>
<comment type="function">
    <text evidence="5">Responsible for the release of ribosomes from messenger RNA at the termination of protein biosynthesis. May increase the efficiency of translation by recycling ribosomes from one round of translation to another.</text>
</comment>
<dbReference type="OrthoDB" id="9804006at2"/>
<dbReference type="InterPro" id="IPR002661">
    <property type="entry name" value="Ribosome_recyc_fac"/>
</dbReference>
<evidence type="ECO:0000313" key="9">
    <source>
        <dbReference type="Proteomes" id="UP000284177"/>
    </source>
</evidence>
<evidence type="ECO:0000256" key="6">
    <source>
        <dbReference type="SAM" id="Coils"/>
    </source>
</evidence>
<evidence type="ECO:0000259" key="7">
    <source>
        <dbReference type="Pfam" id="PF01765"/>
    </source>
</evidence>
<sequence>MSMYLDVHKEAEEKMKKTIKVYSEELAGIRAGRANPAMLDKIVVDYYGTPTPLKQIASITAPEPRQLLIQAWDANVIPNIEKAIMQSDLGLNPSTDGKNIRLIIPQLTEERRKELTKYLKKTTENAKVAIRNERRDANDKLKKMEKNGELTEDDLKRAEDKVQELTDRYIEEIDKMMERKEKELMEV</sequence>
<dbReference type="InterPro" id="IPR036191">
    <property type="entry name" value="RRF_sf"/>
</dbReference>
<comment type="caution">
    <text evidence="8">The sequence shown here is derived from an EMBL/GenBank/DDBJ whole genome shotgun (WGS) entry which is preliminary data.</text>
</comment>
<evidence type="ECO:0000256" key="2">
    <source>
        <dbReference type="ARBA" id="ARBA00005912"/>
    </source>
</evidence>
<feature type="coiled-coil region" evidence="6">
    <location>
        <begin position="120"/>
        <end position="175"/>
    </location>
</feature>
<dbReference type="PANTHER" id="PTHR20982:SF3">
    <property type="entry name" value="MITOCHONDRIAL RIBOSOME RECYCLING FACTOR PSEUDO 1"/>
    <property type="match status" value="1"/>
</dbReference>
<protein>
    <recommendedName>
        <fullName evidence="5">Ribosome-recycling factor</fullName>
        <shortName evidence="5">RRF</shortName>
    </recommendedName>
    <alternativeName>
        <fullName evidence="5">Ribosome-releasing factor</fullName>
    </alternativeName>
</protein>
<dbReference type="GO" id="GO:0005737">
    <property type="term" value="C:cytoplasm"/>
    <property type="evidence" value="ECO:0007669"/>
    <property type="project" value="UniProtKB-SubCell"/>
</dbReference>
<comment type="similarity">
    <text evidence="2 5">Belongs to the RRF family.</text>
</comment>
<evidence type="ECO:0000256" key="5">
    <source>
        <dbReference type="HAMAP-Rule" id="MF_00040"/>
    </source>
</evidence>
<dbReference type="PANTHER" id="PTHR20982">
    <property type="entry name" value="RIBOSOME RECYCLING FACTOR"/>
    <property type="match status" value="1"/>
</dbReference>
<reference evidence="8 9" key="1">
    <citation type="submission" date="2016-08" db="EMBL/GenBank/DDBJ databases">
        <title>Novel Firmicutes and Novel Genomes.</title>
        <authorList>
            <person name="Poppleton D.I."/>
            <person name="Gribaldo S."/>
        </authorList>
    </citation>
    <scope>NUCLEOTIDE SEQUENCE [LARGE SCALE GENOMIC DNA]</scope>
    <source>
        <strain evidence="8 9">CTT3</strain>
    </source>
</reference>
<evidence type="ECO:0000256" key="1">
    <source>
        <dbReference type="ARBA" id="ARBA00004496"/>
    </source>
</evidence>
<dbReference type="SUPFAM" id="SSF55194">
    <property type="entry name" value="Ribosome recycling factor, RRF"/>
    <property type="match status" value="1"/>
</dbReference>
<keyword evidence="6" id="KW-0175">Coiled coil</keyword>
<feature type="domain" description="Ribosome recycling factor" evidence="7">
    <location>
        <begin position="23"/>
        <end position="185"/>
    </location>
</feature>
<name>A0A419TAJ3_9FIRM</name>
<dbReference type="Gene3D" id="3.30.1360.40">
    <property type="match status" value="1"/>
</dbReference>
<dbReference type="AlphaFoldDB" id="A0A419TAJ3"/>
<dbReference type="EMBL" id="MCIB01000001">
    <property type="protein sequence ID" value="RKD34467.1"/>
    <property type="molecule type" value="Genomic_DNA"/>
</dbReference>
<evidence type="ECO:0000313" key="8">
    <source>
        <dbReference type="EMBL" id="RKD34467.1"/>
    </source>
</evidence>
<dbReference type="InterPro" id="IPR023584">
    <property type="entry name" value="Ribosome_recyc_fac_dom"/>
</dbReference>
<evidence type="ECO:0000256" key="4">
    <source>
        <dbReference type="ARBA" id="ARBA00022917"/>
    </source>
</evidence>
<comment type="subcellular location">
    <subcellularLocation>
        <location evidence="1 5">Cytoplasm</location>
    </subcellularLocation>
</comment>
<keyword evidence="4 5" id="KW-0648">Protein biosynthesis</keyword>